<comment type="caution">
    <text evidence="1">The sequence shown here is derived from an EMBL/GenBank/DDBJ whole genome shotgun (WGS) entry which is preliminary data.</text>
</comment>
<dbReference type="Proteomes" id="UP000773462">
    <property type="component" value="Unassembled WGS sequence"/>
</dbReference>
<organism evidence="1 2">
    <name type="scientific">Paenibacillus silagei</name>
    <dbReference type="NCBI Taxonomy" id="1670801"/>
    <lineage>
        <taxon>Bacteria</taxon>
        <taxon>Bacillati</taxon>
        <taxon>Bacillota</taxon>
        <taxon>Bacilli</taxon>
        <taxon>Bacillales</taxon>
        <taxon>Paenibacillaceae</taxon>
        <taxon>Paenibacillus</taxon>
    </lineage>
</organism>
<keyword evidence="2" id="KW-1185">Reference proteome</keyword>
<proteinExistence type="predicted"/>
<reference evidence="1 2" key="1">
    <citation type="submission" date="2021-03" db="EMBL/GenBank/DDBJ databases">
        <title>Genomic Encyclopedia of Type Strains, Phase IV (KMG-IV): sequencing the most valuable type-strain genomes for metagenomic binning, comparative biology and taxonomic classification.</title>
        <authorList>
            <person name="Goeker M."/>
        </authorList>
    </citation>
    <scope>NUCLEOTIDE SEQUENCE [LARGE SCALE GENOMIC DNA]</scope>
    <source>
        <strain evidence="1 2">DSM 101953</strain>
    </source>
</reference>
<dbReference type="EMBL" id="JAGGLV010000006">
    <property type="protein sequence ID" value="MBP2112132.1"/>
    <property type="molecule type" value="Genomic_DNA"/>
</dbReference>
<protein>
    <submittedName>
        <fullName evidence="1">Uncharacterized protein</fullName>
    </submittedName>
</protein>
<evidence type="ECO:0000313" key="1">
    <source>
        <dbReference type="EMBL" id="MBP2112132.1"/>
    </source>
</evidence>
<gene>
    <name evidence="1" type="ORF">J2Z70_002286</name>
</gene>
<evidence type="ECO:0000313" key="2">
    <source>
        <dbReference type="Proteomes" id="UP000773462"/>
    </source>
</evidence>
<name>A0ABS4NPY8_9BACL</name>
<sequence>MEPARESFELQALEIIYLAALTGESGFPGLAVDLEAETESRQRALMNAQMRTLEAKGYLEIDFMGLAKVNEVLHECIAAGANSASYLCQVVQNGDKPSRIYYFHQGNTRFQLEYLPETNTYIMQELYAQHEMMFQVIERIPLLQSLEGEGDSEQDLFEEPDLERWAEEILHAGASLYALAEIRCIGKEAQVIRELNLVIHKNLMWVLKREPEEEITRDRVTLSTAIEELCLWLQAV</sequence>
<accession>A0ABS4NPY8</accession>